<dbReference type="Proteomes" id="UP000288716">
    <property type="component" value="Unassembled WGS sequence"/>
</dbReference>
<comment type="subcellular location">
    <subcellularLocation>
        <location evidence="1">Cytoplasm</location>
    </subcellularLocation>
</comment>
<dbReference type="OrthoDB" id="10264550at2759"/>
<protein>
    <submittedName>
        <fullName evidence="4">Maspardin-like protein</fullName>
    </submittedName>
</protein>
<evidence type="ECO:0000256" key="1">
    <source>
        <dbReference type="ARBA" id="ARBA00004496"/>
    </source>
</evidence>
<accession>A0A443RUW2</accession>
<dbReference type="STRING" id="299467.A0A443RUW2"/>
<dbReference type="SUPFAM" id="SSF53474">
    <property type="entry name" value="alpha/beta-Hydrolases"/>
    <property type="match status" value="1"/>
</dbReference>
<evidence type="ECO:0000256" key="2">
    <source>
        <dbReference type="ARBA" id="ARBA00008645"/>
    </source>
</evidence>
<dbReference type="PANTHER" id="PTHR15913:SF0">
    <property type="entry name" value="MASPARDIN"/>
    <property type="match status" value="1"/>
</dbReference>
<dbReference type="VEuPathDB" id="VectorBase:LDEU012887"/>
<evidence type="ECO:0000313" key="5">
    <source>
        <dbReference type="Proteomes" id="UP000288716"/>
    </source>
</evidence>
<reference evidence="4 5" key="1">
    <citation type="journal article" date="2018" name="Gigascience">
        <title>Genomes of trombidid mites reveal novel predicted allergens and laterally-transferred genes associated with secondary metabolism.</title>
        <authorList>
            <person name="Dong X."/>
            <person name="Chaisiri K."/>
            <person name="Xia D."/>
            <person name="Armstrong S.D."/>
            <person name="Fang Y."/>
            <person name="Donnelly M.J."/>
            <person name="Kadowaki T."/>
            <person name="McGarry J.W."/>
            <person name="Darby A.C."/>
            <person name="Makepeace B.L."/>
        </authorList>
    </citation>
    <scope>NUCLEOTIDE SEQUENCE [LARGE SCALE GENOMIC DNA]</scope>
    <source>
        <strain evidence="4">UoL-UT</strain>
    </source>
</reference>
<keyword evidence="3" id="KW-0963">Cytoplasm</keyword>
<dbReference type="Gene3D" id="3.40.50.1820">
    <property type="entry name" value="alpha/beta hydrolase"/>
    <property type="match status" value="1"/>
</dbReference>
<name>A0A443RUW2_9ACAR</name>
<dbReference type="EMBL" id="NCKV01029579">
    <property type="protein sequence ID" value="RWS19153.1"/>
    <property type="molecule type" value="Genomic_DNA"/>
</dbReference>
<dbReference type="GO" id="GO:0005737">
    <property type="term" value="C:cytoplasm"/>
    <property type="evidence" value="ECO:0007669"/>
    <property type="project" value="UniProtKB-SubCell"/>
</dbReference>
<dbReference type="AlphaFoldDB" id="A0A443RUW2"/>
<dbReference type="InterPro" id="IPR026151">
    <property type="entry name" value="Maspardin"/>
</dbReference>
<keyword evidence="5" id="KW-1185">Reference proteome</keyword>
<proteinExistence type="inferred from homology"/>
<dbReference type="InterPro" id="IPR029058">
    <property type="entry name" value="AB_hydrolase_fold"/>
</dbReference>
<gene>
    <name evidence="4" type="ORF">B4U80_01616</name>
</gene>
<organism evidence="4 5">
    <name type="scientific">Leptotrombidium deliense</name>
    <dbReference type="NCBI Taxonomy" id="299467"/>
    <lineage>
        <taxon>Eukaryota</taxon>
        <taxon>Metazoa</taxon>
        <taxon>Ecdysozoa</taxon>
        <taxon>Arthropoda</taxon>
        <taxon>Chelicerata</taxon>
        <taxon>Arachnida</taxon>
        <taxon>Acari</taxon>
        <taxon>Acariformes</taxon>
        <taxon>Trombidiformes</taxon>
        <taxon>Prostigmata</taxon>
        <taxon>Anystina</taxon>
        <taxon>Parasitengona</taxon>
        <taxon>Trombiculoidea</taxon>
        <taxon>Trombiculidae</taxon>
        <taxon>Leptotrombidium</taxon>
    </lineage>
</organism>
<comment type="caution">
    <text evidence="4">The sequence shown here is derived from an EMBL/GenBank/DDBJ whole genome shotgun (WGS) entry which is preliminary data.</text>
</comment>
<comment type="similarity">
    <text evidence="2">Belongs to the AB hydrolase superfamily.</text>
</comment>
<evidence type="ECO:0000256" key="3">
    <source>
        <dbReference type="ARBA" id="ARBA00022490"/>
    </source>
</evidence>
<dbReference type="PANTHER" id="PTHR15913">
    <property type="entry name" value="ACID CLUSTER PROTEIN 33"/>
    <property type="match status" value="1"/>
</dbReference>
<sequence>MSLTAKGCHEFFRGFIKLLDTLRSDKVHIFGTSLGGFLTQKFVDNTVDCPRIQSLILCNILADTAIFNHSDSRLGFLGYAGYYSSKTGMCNADVYANKGKAIRESVEFMSDKLEMFAIAANNNNCVFDDCAINEGVREELYPHIFYPHAKKAH</sequence>
<evidence type="ECO:0000313" key="4">
    <source>
        <dbReference type="EMBL" id="RWS19153.1"/>
    </source>
</evidence>